<dbReference type="Pfam" id="PF03124">
    <property type="entry name" value="EXS"/>
    <property type="match status" value="1"/>
</dbReference>
<evidence type="ECO:0000256" key="7">
    <source>
        <dbReference type="SAM" id="Phobius"/>
    </source>
</evidence>
<evidence type="ECO:0000256" key="5">
    <source>
        <dbReference type="ARBA" id="ARBA00023136"/>
    </source>
</evidence>
<feature type="region of interest" description="Disordered" evidence="6">
    <location>
        <begin position="86"/>
        <end position="132"/>
    </location>
</feature>
<feature type="region of interest" description="Disordered" evidence="6">
    <location>
        <begin position="842"/>
        <end position="862"/>
    </location>
</feature>
<dbReference type="AlphaFoldDB" id="A0A5E8B6A9"/>
<dbReference type="RefSeq" id="XP_031852159.1">
    <property type="nucleotide sequence ID" value="XM_031996268.1"/>
</dbReference>
<feature type="compositionally biased region" description="Basic and acidic residues" evidence="6">
    <location>
        <begin position="302"/>
        <end position="317"/>
    </location>
</feature>
<dbReference type="Pfam" id="PF03105">
    <property type="entry name" value="SPX"/>
    <property type="match status" value="1"/>
</dbReference>
<keyword evidence="4 7" id="KW-1133">Transmembrane helix</keyword>
<evidence type="ECO:0000256" key="1">
    <source>
        <dbReference type="ARBA" id="ARBA00004141"/>
    </source>
</evidence>
<dbReference type="PANTHER" id="PTHR10783:SF103">
    <property type="entry name" value="SOLUTE CARRIER FAMILY 53 MEMBER 1"/>
    <property type="match status" value="1"/>
</dbReference>
<feature type="transmembrane region" description="Helical" evidence="7">
    <location>
        <begin position="466"/>
        <end position="491"/>
    </location>
</feature>
<dbReference type="GO" id="GO:0000822">
    <property type="term" value="F:inositol hexakisphosphate binding"/>
    <property type="evidence" value="ECO:0007669"/>
    <property type="project" value="TreeGrafter"/>
</dbReference>
<dbReference type="PROSITE" id="PS51380">
    <property type="entry name" value="EXS"/>
    <property type="match status" value="1"/>
</dbReference>
<dbReference type="InterPro" id="IPR004342">
    <property type="entry name" value="EXS_C"/>
</dbReference>
<feature type="compositionally biased region" description="Low complexity" evidence="6">
    <location>
        <begin position="117"/>
        <end position="132"/>
    </location>
</feature>
<feature type="transmembrane region" description="Helical" evidence="7">
    <location>
        <begin position="545"/>
        <end position="566"/>
    </location>
</feature>
<dbReference type="GO" id="GO:0006817">
    <property type="term" value="P:phosphate ion transport"/>
    <property type="evidence" value="ECO:0007669"/>
    <property type="project" value="TreeGrafter"/>
</dbReference>
<comment type="similarity">
    <text evidence="2">Belongs to the SYG1 (TC 2.A.94) family.</text>
</comment>
<feature type="compositionally biased region" description="Polar residues" evidence="6">
    <location>
        <begin position="86"/>
        <end position="112"/>
    </location>
</feature>
<feature type="transmembrane region" description="Helical" evidence="7">
    <location>
        <begin position="518"/>
        <end position="539"/>
    </location>
</feature>
<accession>A0A5E8B6A9</accession>
<feature type="region of interest" description="Disordered" evidence="6">
    <location>
        <begin position="901"/>
        <end position="960"/>
    </location>
</feature>
<evidence type="ECO:0000313" key="10">
    <source>
        <dbReference type="EMBL" id="VVT47109.1"/>
    </source>
</evidence>
<keyword evidence="5 7" id="KW-0472">Membrane</keyword>
<keyword evidence="11" id="KW-1185">Reference proteome</keyword>
<feature type="transmembrane region" description="Helical" evidence="7">
    <location>
        <begin position="702"/>
        <end position="726"/>
    </location>
</feature>
<gene>
    <name evidence="10" type="ORF">SAPINGB_P001547</name>
</gene>
<evidence type="ECO:0000259" key="9">
    <source>
        <dbReference type="PROSITE" id="PS51382"/>
    </source>
</evidence>
<dbReference type="EMBL" id="CABVLU010000001">
    <property type="protein sequence ID" value="VVT47109.1"/>
    <property type="molecule type" value="Genomic_DNA"/>
</dbReference>
<dbReference type="PROSITE" id="PS51382">
    <property type="entry name" value="SPX"/>
    <property type="match status" value="1"/>
</dbReference>
<dbReference type="GO" id="GO:0005794">
    <property type="term" value="C:Golgi apparatus"/>
    <property type="evidence" value="ECO:0007669"/>
    <property type="project" value="TreeGrafter"/>
</dbReference>
<dbReference type="GeneID" id="43580368"/>
<dbReference type="InterPro" id="IPR004331">
    <property type="entry name" value="SPX_dom"/>
</dbReference>
<protein>
    <recommendedName>
        <fullName evidence="12">SPX domain-containing protein</fullName>
    </recommendedName>
</protein>
<dbReference type="OrthoDB" id="9970435at2759"/>
<dbReference type="Proteomes" id="UP000398389">
    <property type="component" value="Unassembled WGS sequence"/>
</dbReference>
<proteinExistence type="inferred from homology"/>
<keyword evidence="3 7" id="KW-0812">Transmembrane</keyword>
<evidence type="ECO:0000256" key="2">
    <source>
        <dbReference type="ARBA" id="ARBA00009665"/>
    </source>
</evidence>
<reference evidence="10 11" key="1">
    <citation type="submission" date="2019-09" db="EMBL/GenBank/DDBJ databases">
        <authorList>
            <person name="Brejova B."/>
        </authorList>
    </citation>
    <scope>NUCLEOTIDE SEQUENCE [LARGE SCALE GENOMIC DNA]</scope>
</reference>
<feature type="transmembrane region" description="Helical" evidence="7">
    <location>
        <begin position="595"/>
        <end position="617"/>
    </location>
</feature>
<feature type="region of interest" description="Disordered" evidence="6">
    <location>
        <begin position="229"/>
        <end position="260"/>
    </location>
</feature>
<evidence type="ECO:0000313" key="11">
    <source>
        <dbReference type="Proteomes" id="UP000398389"/>
    </source>
</evidence>
<feature type="compositionally biased region" description="Low complexity" evidence="6">
    <location>
        <begin position="286"/>
        <end position="301"/>
    </location>
</feature>
<evidence type="ECO:0000256" key="4">
    <source>
        <dbReference type="ARBA" id="ARBA00022989"/>
    </source>
</evidence>
<evidence type="ECO:0000259" key="8">
    <source>
        <dbReference type="PROSITE" id="PS51380"/>
    </source>
</evidence>
<feature type="compositionally biased region" description="Polar residues" evidence="6">
    <location>
        <begin position="936"/>
        <end position="950"/>
    </location>
</feature>
<sequence length="960" mass="110442">MKFERLLNDSLIPEWKTQYLDYKTGKRFIRKIRTDEDGNSPTSPISTIHKDSTTSAIYSLGDNVNDELPNFTYQSSIASNSIYEPSLQSSTLNPQPLSQITIPRKPSSTTTHDPFFPASSSLPTRPSSSSLSSLAYIRNSSDQNQNQHPSYGTVDFQRNNNDHIIITPPFIPREETYTHAEQDFMDWLDAEVARVEDFYKTKKSECIERYLLLQDQLFNLREQHGTTALIKQKHRNSLRTDSLRPKSSHHHNDHHPLPLHLSHNVIFTPLGRRHKRGKSTEHTETETVTETNAPATSSSSRATERSTSRSKSRDYVRKVRDDRISYSTARQQLKLAVVELYRELEMLKSFRLLNLTAVRKIVKKFDKASGHTSLPGYMAKMSNNYLSKTDTLDTLIAKAGDMFTVYFENGNRKLAFEKLHASPENEEHYLENFATGVFLGLSVPFMARAIWMGLQHLDRGDPDTLFLFQIWGGFFLVIMFFCLFALSCIVWTKNKINYSFVFEFDPLSHLNPKQIGTLPAFLLLVMSVLSWCCFEDFWAGTFRKIYYPPIFLAFSLIVLFLPFDILQLSARKWLCIAFWRLLFSGIYPVEFRDLVLGNICCSMTYSISNAAFFFCLYSTHWSGLLPGDPSGSYCGSNHSRWMGFISTVPCIWRFLQCGRRYLDTGDIFPHLANMCKYSLLICTNAFLSAYRIKLDSHTLRTWYIVFASLNTVVSTFWDIFMDWSLMQVGSHNFLLRDELAFKFTSPYYAAMVLDTVLRCNWFFYIIYENQLQQSAKISFFIALSEALRRVVWVFFRVENEHCCNVTRSKASRDITLPYATITRKKSTIVSSSAANADRQWLLSPTTHPNDEEATGGTTPLLLRKPSGSLPFGKRLFRFMEPVLETVGKTLRSAHARDFERRRKDDVDVDDDDHEEAGPHLQGRQFMDESVMDTDSLWDSSHAGTRNTSPVLTEDPTISRR</sequence>
<feature type="region of interest" description="Disordered" evidence="6">
    <location>
        <begin position="273"/>
        <end position="317"/>
    </location>
</feature>
<dbReference type="CDD" id="cd14475">
    <property type="entry name" value="SPX_SYG1_like"/>
    <property type="match status" value="1"/>
</dbReference>
<name>A0A5E8B6A9_9ASCO</name>
<organism evidence="10 11">
    <name type="scientific">Magnusiomyces paraingens</name>
    <dbReference type="NCBI Taxonomy" id="2606893"/>
    <lineage>
        <taxon>Eukaryota</taxon>
        <taxon>Fungi</taxon>
        <taxon>Dikarya</taxon>
        <taxon>Ascomycota</taxon>
        <taxon>Saccharomycotina</taxon>
        <taxon>Dipodascomycetes</taxon>
        <taxon>Dipodascales</taxon>
        <taxon>Dipodascaceae</taxon>
        <taxon>Magnusiomyces</taxon>
    </lineage>
</organism>
<evidence type="ECO:0000256" key="3">
    <source>
        <dbReference type="ARBA" id="ARBA00022692"/>
    </source>
</evidence>
<evidence type="ECO:0000256" key="6">
    <source>
        <dbReference type="SAM" id="MobiDB-lite"/>
    </source>
</evidence>
<feature type="transmembrane region" description="Helical" evidence="7">
    <location>
        <begin position="433"/>
        <end position="454"/>
    </location>
</feature>
<dbReference type="GO" id="GO:0005886">
    <property type="term" value="C:plasma membrane"/>
    <property type="evidence" value="ECO:0007669"/>
    <property type="project" value="TreeGrafter"/>
</dbReference>
<evidence type="ECO:0008006" key="12">
    <source>
        <dbReference type="Google" id="ProtNLM"/>
    </source>
</evidence>
<feature type="domain" description="SPX" evidence="9">
    <location>
        <begin position="1"/>
        <end position="379"/>
    </location>
</feature>
<feature type="domain" description="EXS" evidence="8">
    <location>
        <begin position="633"/>
        <end position="828"/>
    </location>
</feature>
<dbReference type="PANTHER" id="PTHR10783">
    <property type="entry name" value="XENOTROPIC AND POLYTROPIC RETROVIRUS RECEPTOR 1-RELATED"/>
    <property type="match status" value="1"/>
</dbReference>
<dbReference type="GO" id="GO:0016036">
    <property type="term" value="P:cellular response to phosphate starvation"/>
    <property type="evidence" value="ECO:0007669"/>
    <property type="project" value="TreeGrafter"/>
</dbReference>
<comment type="subcellular location">
    <subcellularLocation>
        <location evidence="1">Membrane</location>
        <topology evidence="1">Multi-pass membrane protein</topology>
    </subcellularLocation>
</comment>